<evidence type="ECO:0000313" key="1">
    <source>
        <dbReference type="EMBL" id="AGH43073.1"/>
    </source>
</evidence>
<dbReference type="Proteomes" id="UP000011864">
    <property type="component" value="Chromosome"/>
</dbReference>
<organism evidence="1 2">
    <name type="scientific">Paraglaciecola psychrophila 170</name>
    <dbReference type="NCBI Taxonomy" id="1129794"/>
    <lineage>
        <taxon>Bacteria</taxon>
        <taxon>Pseudomonadati</taxon>
        <taxon>Pseudomonadota</taxon>
        <taxon>Gammaproteobacteria</taxon>
        <taxon>Alteromonadales</taxon>
        <taxon>Alteromonadaceae</taxon>
        <taxon>Paraglaciecola</taxon>
    </lineage>
</organism>
<dbReference type="AlphaFoldDB" id="K6Z148"/>
<dbReference type="RefSeq" id="WP_007640178.1">
    <property type="nucleotide sequence ID" value="NC_020514.1"/>
</dbReference>
<name>K6Z148_9ALTE</name>
<gene>
    <name evidence="1" type="ORF">C427_0964</name>
</gene>
<dbReference type="InterPro" id="IPR045500">
    <property type="entry name" value="DUF6491"/>
</dbReference>
<dbReference type="Pfam" id="PF20101">
    <property type="entry name" value="DUF6491"/>
    <property type="match status" value="1"/>
</dbReference>
<sequence length="161" mass="18199">MKKYMFSMFAIAATCLVGCSNINNYESRIYSFIADQNLAPMENIDSVLGYELIVLSDQHLALTIQNGKSYFLTKPDDCHNIFWAKKVILLAEDKGVIKVDSDKIVRVGDKYTECTITGIYKLYSVQLQQLAGLSRRKNPMRSHSFLTPLSSTESKSIGFEH</sequence>
<dbReference type="PATRIC" id="fig|1129794.4.peg.951"/>
<reference evidence="1 2" key="1">
    <citation type="journal article" date="2013" name="Genome Announc.">
        <title>Complete Genome Sequence of Glaciecola psychrophila Strain 170T.</title>
        <authorList>
            <person name="Yin J."/>
            <person name="Chen J."/>
            <person name="Liu G."/>
            <person name="Yu Y."/>
            <person name="Song L."/>
            <person name="Wang X."/>
            <person name="Qu X."/>
        </authorList>
    </citation>
    <scope>NUCLEOTIDE SEQUENCE [LARGE SCALE GENOMIC DNA]</scope>
    <source>
        <strain evidence="1 2">170</strain>
    </source>
</reference>
<dbReference type="KEGG" id="gps:C427_0964"/>
<dbReference type="EMBL" id="CP003837">
    <property type="protein sequence ID" value="AGH43073.1"/>
    <property type="molecule type" value="Genomic_DNA"/>
</dbReference>
<accession>K6Z148</accession>
<protein>
    <submittedName>
        <fullName evidence="1">Uncharacterized protein</fullName>
    </submittedName>
</protein>
<proteinExistence type="predicted"/>
<evidence type="ECO:0000313" key="2">
    <source>
        <dbReference type="Proteomes" id="UP000011864"/>
    </source>
</evidence>
<keyword evidence="2" id="KW-1185">Reference proteome</keyword>
<dbReference type="HOGENOM" id="CLU_1642115_0_0_6"/>